<organism evidence="2">
    <name type="scientific">Xenorhabdus szentirmaii</name>
    <dbReference type="NCBI Taxonomy" id="290112"/>
    <lineage>
        <taxon>Bacteria</taxon>
        <taxon>Pseudomonadati</taxon>
        <taxon>Pseudomonadota</taxon>
        <taxon>Gammaproteobacteria</taxon>
        <taxon>Enterobacterales</taxon>
        <taxon>Morganellaceae</taxon>
        <taxon>Xenorhabdus</taxon>
    </lineage>
</organism>
<dbReference type="InterPro" id="IPR006171">
    <property type="entry name" value="TOPRIM_dom"/>
</dbReference>
<dbReference type="SUPFAM" id="SSF56731">
    <property type="entry name" value="DNA primase core"/>
    <property type="match status" value="1"/>
</dbReference>
<evidence type="ECO:0000259" key="1">
    <source>
        <dbReference type="PROSITE" id="PS50880"/>
    </source>
</evidence>
<feature type="non-terminal residue" evidence="2">
    <location>
        <position position="73"/>
    </location>
</feature>
<reference evidence="2" key="2">
    <citation type="journal article" date="2024" name="Toxins">
        <title>Genome Sequence Analysis of Native Xenorhabdus Strains Isolated from Entomopathogenic Nematodes in Argentina.</title>
        <authorList>
            <person name="Palma L."/>
            <person name="Frizzo L."/>
            <person name="Kaiser S."/>
            <person name="Berry C."/>
            <person name="Caballero P."/>
            <person name="Bode H.B."/>
            <person name="Del Valle E.E."/>
        </authorList>
    </citation>
    <scope>NUCLEOTIDE SEQUENCE</scope>
    <source>
        <strain evidence="2">M</strain>
    </source>
</reference>
<sequence>NGVTADHWQAFVQHGIKQILIAFDNDTAGNEAAVKLAAALLGQGITPLRVVFPPEMDANGYLCQLAEPETAFA</sequence>
<dbReference type="EMBL" id="JACXBF010000083">
    <property type="protein sequence ID" value="MBD2799460.1"/>
    <property type="molecule type" value="Genomic_DNA"/>
</dbReference>
<proteinExistence type="predicted"/>
<accession>A0AAW3YN51</accession>
<name>A0AAW3YN51_9GAMM</name>
<reference evidence="2" key="1">
    <citation type="submission" date="2020-09" db="EMBL/GenBank/DDBJ databases">
        <authorList>
            <person name="Palma L."/>
            <person name="Caballero P."/>
            <person name="Berry C."/>
            <person name="Del Valle E."/>
        </authorList>
    </citation>
    <scope>NUCLEOTIDE SEQUENCE</scope>
    <source>
        <strain evidence="2">M</strain>
    </source>
</reference>
<dbReference type="PROSITE" id="PS50880">
    <property type="entry name" value="TOPRIM"/>
    <property type="match status" value="1"/>
</dbReference>
<comment type="caution">
    <text evidence="2">The sequence shown here is derived from an EMBL/GenBank/DDBJ whole genome shotgun (WGS) entry which is preliminary data.</text>
</comment>
<dbReference type="Gene3D" id="3.40.1360.10">
    <property type="match status" value="1"/>
</dbReference>
<protein>
    <submittedName>
        <fullName evidence="2">Toprim domain-containing protein</fullName>
    </submittedName>
</protein>
<feature type="domain" description="Toprim" evidence="1">
    <location>
        <begin position="1"/>
        <end position="55"/>
    </location>
</feature>
<evidence type="ECO:0000313" key="2">
    <source>
        <dbReference type="EMBL" id="MBD2799460.1"/>
    </source>
</evidence>
<feature type="non-terminal residue" evidence="2">
    <location>
        <position position="1"/>
    </location>
</feature>
<dbReference type="AlphaFoldDB" id="A0AAW3YN51"/>
<dbReference type="Pfam" id="PF13155">
    <property type="entry name" value="Toprim_2"/>
    <property type="match status" value="1"/>
</dbReference>
<gene>
    <name evidence="2" type="ORF">ID854_03035</name>
</gene>
<dbReference type="RefSeq" id="WP_323868379.1">
    <property type="nucleotide sequence ID" value="NZ_JACXBF010000083.1"/>
</dbReference>
<dbReference type="Proteomes" id="UP001193920">
    <property type="component" value="Unassembled WGS sequence"/>
</dbReference>